<evidence type="ECO:0008006" key="3">
    <source>
        <dbReference type="Google" id="ProtNLM"/>
    </source>
</evidence>
<proteinExistence type="predicted"/>
<dbReference type="Proteomes" id="UP000305881">
    <property type="component" value="Chromosome"/>
</dbReference>
<protein>
    <recommendedName>
        <fullName evidence="3">Tetratricopeptide repeat protein</fullName>
    </recommendedName>
</protein>
<dbReference type="STRING" id="675511.GCA_000341735_01682"/>
<dbReference type="RefSeq" id="WP_017840237.1">
    <property type="nucleotide sequence ID" value="NZ_CP035467.1"/>
</dbReference>
<dbReference type="AlphaFoldDB" id="A0A4P9UQS8"/>
<evidence type="ECO:0000313" key="1">
    <source>
        <dbReference type="EMBL" id="QCW81966.1"/>
    </source>
</evidence>
<gene>
    <name evidence="1" type="ORF">EQU24_06665</name>
</gene>
<dbReference type="EMBL" id="CP035467">
    <property type="protein sequence ID" value="QCW81966.1"/>
    <property type="molecule type" value="Genomic_DNA"/>
</dbReference>
<dbReference type="OrthoDB" id="9181290at2"/>
<sequence>MKNRLIFIEHESSLTATENDRFRIILGLPERIFDHIEQDIDALAEFLAHEIVRNPQNLSNHIRRIYLCYGKDWQEALFAALVDFLMVLNNRGKPIARRMILGSRSKLTSSQRDILMVAINEDNEFVAKLPSSRFSLLTEGTLGCTQVIEKMSSSDSGSRDPLQLAQDAVEYSQLSEAMAILEQAMTEQPERIDLQDALLELYRSTHDRPRFARAFAALRQQNTNVPAAWIALNDYFKELSDAKEIN</sequence>
<dbReference type="KEGG" id="mbur:EQU24_06665"/>
<reference evidence="2" key="1">
    <citation type="journal article" date="2019" name="J. Bacteriol.">
        <title>A Mutagenic Screen Identifies a TonB-Dependent Receptor Required for the Lanthanide Metal Switch in the Type I Methanotroph 'Methylotuvimicrobium buryatense' 5GB1C.</title>
        <authorList>
            <person name="Groom J.D."/>
            <person name="Ford S.M."/>
            <person name="Pesesky M.W."/>
            <person name="Lidstrom M.E."/>
        </authorList>
    </citation>
    <scope>NUCLEOTIDE SEQUENCE [LARGE SCALE GENOMIC DNA]</scope>
    <source>
        <strain evidence="2">5GB1C</strain>
    </source>
</reference>
<organism evidence="1 2">
    <name type="scientific">Methylotuvimicrobium buryatense</name>
    <name type="common">Methylomicrobium buryatense</name>
    <dbReference type="NCBI Taxonomy" id="95641"/>
    <lineage>
        <taxon>Bacteria</taxon>
        <taxon>Pseudomonadati</taxon>
        <taxon>Pseudomonadota</taxon>
        <taxon>Gammaproteobacteria</taxon>
        <taxon>Methylococcales</taxon>
        <taxon>Methylococcaceae</taxon>
        <taxon>Methylotuvimicrobium</taxon>
    </lineage>
</organism>
<accession>A0A4P9UQS8</accession>
<evidence type="ECO:0000313" key="2">
    <source>
        <dbReference type="Proteomes" id="UP000305881"/>
    </source>
</evidence>
<keyword evidence="2" id="KW-1185">Reference proteome</keyword>
<name>A0A4P9UQS8_METBY</name>